<organism evidence="1 2">
    <name type="scientific">Mesobacillus boroniphilus JCM 21738</name>
    <dbReference type="NCBI Taxonomy" id="1294265"/>
    <lineage>
        <taxon>Bacteria</taxon>
        <taxon>Bacillati</taxon>
        <taxon>Bacillota</taxon>
        <taxon>Bacilli</taxon>
        <taxon>Bacillales</taxon>
        <taxon>Bacillaceae</taxon>
        <taxon>Mesobacillus</taxon>
    </lineage>
</organism>
<dbReference type="RefSeq" id="WP_023625680.1">
    <property type="nucleotide sequence ID" value="NZ_BAUW01000003.1"/>
</dbReference>
<protein>
    <recommendedName>
        <fullName evidence="3">RND multidrug efflux transporter</fullName>
    </recommendedName>
</protein>
<dbReference type="Gene3D" id="3.30.2090.10">
    <property type="entry name" value="Multidrug efflux transporter AcrB TolC docking domain, DN and DC subdomains"/>
    <property type="match status" value="1"/>
</dbReference>
<dbReference type="PANTHER" id="PTHR32063:SF0">
    <property type="entry name" value="SWARMING MOTILITY PROTEIN SWRC"/>
    <property type="match status" value="1"/>
</dbReference>
<dbReference type="Gene3D" id="3.30.70.1440">
    <property type="entry name" value="Multidrug efflux transporter AcrB pore domain"/>
    <property type="match status" value="1"/>
</dbReference>
<comment type="caution">
    <text evidence="1">The sequence shown here is derived from an EMBL/GenBank/DDBJ whole genome shotgun (WGS) entry which is preliminary data.</text>
</comment>
<proteinExistence type="predicted"/>
<dbReference type="InterPro" id="IPR001036">
    <property type="entry name" value="Acrflvin-R"/>
</dbReference>
<accession>W4RI67</accession>
<evidence type="ECO:0000313" key="2">
    <source>
        <dbReference type="Proteomes" id="UP000018949"/>
    </source>
</evidence>
<dbReference type="PANTHER" id="PTHR32063">
    <property type="match status" value="1"/>
</dbReference>
<reference evidence="1 2" key="1">
    <citation type="submission" date="2013-12" db="EMBL/GenBank/DDBJ databases">
        <title>NBRP : Genome information of microbial organism related human and environment.</title>
        <authorList>
            <person name="Hattori M."/>
            <person name="Oshima K."/>
            <person name="Inaba H."/>
            <person name="Suda W."/>
            <person name="Sakamoto M."/>
            <person name="Iino T."/>
            <person name="Kitahara M."/>
            <person name="Oshida Y."/>
            <person name="Iida T."/>
            <person name="Kudo T."/>
            <person name="Itoh T."/>
            <person name="Ahmed I."/>
            <person name="Ohkuma M."/>
        </authorList>
    </citation>
    <scope>NUCLEOTIDE SEQUENCE [LARGE SCALE GENOMIC DNA]</scope>
    <source>
        <strain evidence="1 2">JCM 21738</strain>
    </source>
</reference>
<gene>
    <name evidence="1" type="ORF">JCM21738_505</name>
</gene>
<dbReference type="Gene3D" id="3.30.70.1430">
    <property type="entry name" value="Multidrug efflux transporter AcrB pore domain"/>
    <property type="match status" value="1"/>
</dbReference>
<sequence length="172" mass="19123">MNKALDEVKDIGSYYVMDNGNMLYTVINMTKGDEITREQKDVNEKILKSLRGLEEKVPLKSAAAAMSGGGGSPVRINISGESFDELQTIADGFIEELKTIEGIVAAENSIERTSVEQVVQLNESEIEKAGLSQPQIKQFIEQAFLQMPVGELKINEENVPLKVKWDEEMTQE</sequence>
<name>W4RI67_9BACI</name>
<evidence type="ECO:0000313" key="1">
    <source>
        <dbReference type="EMBL" id="GAE43842.1"/>
    </source>
</evidence>
<dbReference type="GO" id="GO:0042910">
    <property type="term" value="F:xenobiotic transmembrane transporter activity"/>
    <property type="evidence" value="ECO:0007669"/>
    <property type="project" value="TreeGrafter"/>
</dbReference>
<dbReference type="Proteomes" id="UP000018949">
    <property type="component" value="Unassembled WGS sequence"/>
</dbReference>
<dbReference type="AlphaFoldDB" id="W4RI67"/>
<dbReference type="GO" id="GO:0005886">
    <property type="term" value="C:plasma membrane"/>
    <property type="evidence" value="ECO:0007669"/>
    <property type="project" value="TreeGrafter"/>
</dbReference>
<keyword evidence="2" id="KW-1185">Reference proteome</keyword>
<dbReference type="EMBL" id="BAUW01000003">
    <property type="protein sequence ID" value="GAE43842.1"/>
    <property type="molecule type" value="Genomic_DNA"/>
</dbReference>
<dbReference type="eggNOG" id="COG0841">
    <property type="taxonomic scope" value="Bacteria"/>
</dbReference>
<dbReference type="InterPro" id="IPR027463">
    <property type="entry name" value="AcrB_DN_DC_subdom"/>
</dbReference>
<evidence type="ECO:0008006" key="3">
    <source>
        <dbReference type="Google" id="ProtNLM"/>
    </source>
</evidence>